<evidence type="ECO:0000313" key="2">
    <source>
        <dbReference type="Proteomes" id="UP001157418"/>
    </source>
</evidence>
<protein>
    <recommendedName>
        <fullName evidence="3">Transmembrane protein</fullName>
    </recommendedName>
</protein>
<gene>
    <name evidence="1" type="ORF">LVIROSA_LOCUS19705</name>
</gene>
<reference evidence="1 2" key="1">
    <citation type="submission" date="2022-01" db="EMBL/GenBank/DDBJ databases">
        <authorList>
            <person name="Xiong W."/>
            <person name="Schranz E."/>
        </authorList>
    </citation>
    <scope>NUCLEOTIDE SEQUENCE [LARGE SCALE GENOMIC DNA]</scope>
</reference>
<evidence type="ECO:0008006" key="3">
    <source>
        <dbReference type="Google" id="ProtNLM"/>
    </source>
</evidence>
<proteinExistence type="predicted"/>
<comment type="caution">
    <text evidence="1">The sequence shown here is derived from an EMBL/GenBank/DDBJ whole genome shotgun (WGS) entry which is preliminary data.</text>
</comment>
<dbReference type="EMBL" id="CAKMRJ010003334">
    <property type="protein sequence ID" value="CAH1433097.1"/>
    <property type="molecule type" value="Genomic_DNA"/>
</dbReference>
<accession>A0AAU9N4V0</accession>
<evidence type="ECO:0000313" key="1">
    <source>
        <dbReference type="EMBL" id="CAH1433097.1"/>
    </source>
</evidence>
<keyword evidence="2" id="KW-1185">Reference proteome</keyword>
<organism evidence="1 2">
    <name type="scientific">Lactuca virosa</name>
    <dbReference type="NCBI Taxonomy" id="75947"/>
    <lineage>
        <taxon>Eukaryota</taxon>
        <taxon>Viridiplantae</taxon>
        <taxon>Streptophyta</taxon>
        <taxon>Embryophyta</taxon>
        <taxon>Tracheophyta</taxon>
        <taxon>Spermatophyta</taxon>
        <taxon>Magnoliopsida</taxon>
        <taxon>eudicotyledons</taxon>
        <taxon>Gunneridae</taxon>
        <taxon>Pentapetalae</taxon>
        <taxon>asterids</taxon>
        <taxon>campanulids</taxon>
        <taxon>Asterales</taxon>
        <taxon>Asteraceae</taxon>
        <taxon>Cichorioideae</taxon>
        <taxon>Cichorieae</taxon>
        <taxon>Lactucinae</taxon>
        <taxon>Lactuca</taxon>
    </lineage>
</organism>
<dbReference type="AlphaFoldDB" id="A0AAU9N4V0"/>
<name>A0AAU9N4V0_9ASTR</name>
<sequence length="142" mass="16677">MEQNTKSPLQSKTIKPLFSDPIFRLQSSRYHRVWCYALTSLYGLPWCPKINLCGCCLDCFICSCCNYWIISSLDFYWFIYFQSIKYFEGGKRGKMAIKRSRNNEKGGSICHDFAQMDIEEQRFRPKGFVERVFCSFGMSFGV</sequence>
<dbReference type="Proteomes" id="UP001157418">
    <property type="component" value="Unassembled WGS sequence"/>
</dbReference>